<keyword evidence="3" id="KW-1185">Reference proteome</keyword>
<accession>A0A2W2BCH7</accession>
<comment type="caution">
    <text evidence="2">The sequence shown here is derived from an EMBL/GenBank/DDBJ whole genome shotgun (WGS) entry which is preliminary data.</text>
</comment>
<evidence type="ECO:0000313" key="2">
    <source>
        <dbReference type="EMBL" id="PZF71366.1"/>
    </source>
</evidence>
<feature type="chain" id="PRO_5016140647" description="T9SS C-terminal target domain-containing protein" evidence="1">
    <location>
        <begin position="20"/>
        <end position="150"/>
    </location>
</feature>
<name>A0A2W2BCH7_9BACT</name>
<protein>
    <recommendedName>
        <fullName evidence="4">T9SS C-terminal target domain-containing protein</fullName>
    </recommendedName>
</protein>
<dbReference type="AlphaFoldDB" id="A0A2W2BCH7"/>
<dbReference type="EMBL" id="QKTW01000025">
    <property type="protein sequence ID" value="PZF71366.1"/>
    <property type="molecule type" value="Genomic_DNA"/>
</dbReference>
<organism evidence="2 3">
    <name type="scientific">Taibaiella soli</name>
    <dbReference type="NCBI Taxonomy" id="1649169"/>
    <lineage>
        <taxon>Bacteria</taxon>
        <taxon>Pseudomonadati</taxon>
        <taxon>Bacteroidota</taxon>
        <taxon>Chitinophagia</taxon>
        <taxon>Chitinophagales</taxon>
        <taxon>Chitinophagaceae</taxon>
        <taxon>Taibaiella</taxon>
    </lineage>
</organism>
<dbReference type="RefSeq" id="WP_111000511.1">
    <property type="nucleotide sequence ID" value="NZ_QKTW01000025.1"/>
</dbReference>
<reference evidence="2 3" key="1">
    <citation type="submission" date="2018-06" db="EMBL/GenBank/DDBJ databases">
        <title>Mucibacter soli gen. nov., sp. nov., a new member of the family Chitinophagaceae producing mucin.</title>
        <authorList>
            <person name="Kim M.-K."/>
            <person name="Park S."/>
            <person name="Kim T.-S."/>
            <person name="Joung Y."/>
            <person name="Han J.-H."/>
            <person name="Kim S.B."/>
        </authorList>
    </citation>
    <scope>NUCLEOTIDE SEQUENCE [LARGE SCALE GENOMIC DNA]</scope>
    <source>
        <strain evidence="2 3">R1-15</strain>
    </source>
</reference>
<feature type="signal peptide" evidence="1">
    <location>
        <begin position="1"/>
        <end position="19"/>
    </location>
</feature>
<gene>
    <name evidence="2" type="ORF">DN068_18915</name>
</gene>
<proteinExistence type="predicted"/>
<sequence>MKHLIFSLLIALLPAIAGAQKVELVSLKNYFVKNTVKLSKGYNCNVISKKSTFDKNFGAAKTATNTIVTPDFKDHWVVSVALPATNITTDLHIEKAEISGSNLNVRLVKQTGTQQTYSTTPLALAMLSRNANIKYVCFYDGSKMIKKIKV</sequence>
<evidence type="ECO:0008006" key="4">
    <source>
        <dbReference type="Google" id="ProtNLM"/>
    </source>
</evidence>
<dbReference type="Proteomes" id="UP000248745">
    <property type="component" value="Unassembled WGS sequence"/>
</dbReference>
<dbReference type="OrthoDB" id="666702at2"/>
<evidence type="ECO:0000256" key="1">
    <source>
        <dbReference type="SAM" id="SignalP"/>
    </source>
</evidence>
<keyword evidence="1" id="KW-0732">Signal</keyword>
<evidence type="ECO:0000313" key="3">
    <source>
        <dbReference type="Proteomes" id="UP000248745"/>
    </source>
</evidence>